<dbReference type="RefSeq" id="WP_284636338.1">
    <property type="nucleotide sequence ID" value="NZ_JASNVC010000003.1"/>
</dbReference>
<dbReference type="InterPro" id="IPR001882">
    <property type="entry name" value="Biotin_BS"/>
</dbReference>
<dbReference type="InterPro" id="IPR005481">
    <property type="entry name" value="BC-like_N"/>
</dbReference>
<dbReference type="PROSITE" id="PS50979">
    <property type="entry name" value="BC"/>
    <property type="match status" value="1"/>
</dbReference>
<evidence type="ECO:0000256" key="5">
    <source>
        <dbReference type="ARBA" id="ARBA00022516"/>
    </source>
</evidence>
<keyword evidence="13" id="KW-0275">Fatty acid biosynthesis</keyword>
<dbReference type="FunFam" id="3.30.1490.20:FF:000003">
    <property type="entry name" value="acetyl-CoA carboxylase isoform X1"/>
    <property type="match status" value="1"/>
</dbReference>
<dbReference type="PROSITE" id="PS50975">
    <property type="entry name" value="ATP_GRASP"/>
    <property type="match status" value="1"/>
</dbReference>
<dbReference type="PROSITE" id="PS00188">
    <property type="entry name" value="BIOTIN"/>
    <property type="match status" value="1"/>
</dbReference>
<dbReference type="InterPro" id="IPR011764">
    <property type="entry name" value="Biotin_carboxylation_dom"/>
</dbReference>
<keyword evidence="11" id="KW-0460">Magnesium</keyword>
<proteinExistence type="predicted"/>
<feature type="domain" description="ATP-grasp" evidence="20">
    <location>
        <begin position="126"/>
        <end position="323"/>
    </location>
</feature>
<dbReference type="SUPFAM" id="SSF56059">
    <property type="entry name" value="Glutathione synthetase ATP-binding domain-like"/>
    <property type="match status" value="1"/>
</dbReference>
<keyword evidence="8 18" id="KW-0547">Nucleotide-binding</keyword>
<dbReference type="PROSITE" id="PS00867">
    <property type="entry name" value="CPSASE_2"/>
    <property type="match status" value="1"/>
</dbReference>
<dbReference type="InterPro" id="IPR011054">
    <property type="entry name" value="Rudment_hybrid_motif"/>
</dbReference>
<protein>
    <recommendedName>
        <fullName evidence="17">Biotin-dependent acyl-coenzyme A carboxylase alpha3 subunit</fullName>
        <ecNumber evidence="4">6.3.4.14</ecNumber>
    </recommendedName>
</protein>
<dbReference type="Pfam" id="PF00364">
    <property type="entry name" value="Biotin_lipoyl"/>
    <property type="match status" value="1"/>
</dbReference>
<evidence type="ECO:0000256" key="15">
    <source>
        <dbReference type="ARBA" id="ARBA00023267"/>
    </source>
</evidence>
<dbReference type="InterPro" id="IPR005482">
    <property type="entry name" value="Biotin_COase_C"/>
</dbReference>
<dbReference type="FunFam" id="3.30.470.20:FF:000053">
    <property type="entry name" value="Acetyl-/propionyl-coenzyme A carboxylase alpha chain"/>
    <property type="match status" value="1"/>
</dbReference>
<evidence type="ECO:0000259" key="20">
    <source>
        <dbReference type="PROSITE" id="PS50975"/>
    </source>
</evidence>
<dbReference type="InterPro" id="IPR050856">
    <property type="entry name" value="Biotin_carboxylase_complex"/>
</dbReference>
<reference evidence="22" key="1">
    <citation type="submission" date="2023-05" db="EMBL/GenBank/DDBJ databases">
        <title>Metabolic capabilities are highly conserved among human nasal-associated Corynebacterium species in pangenomic analyses.</title>
        <authorList>
            <person name="Tran T.H."/>
            <person name="Roberts A.Q."/>
            <person name="Escapa I.F."/>
            <person name="Gao W."/>
            <person name="Conlan S."/>
            <person name="Kong H."/>
            <person name="Segre J.A."/>
            <person name="Kelly M.S."/>
            <person name="Lemon K.P."/>
        </authorList>
    </citation>
    <scope>NUCLEOTIDE SEQUENCE</scope>
    <source>
        <strain evidence="22">KPL2618</strain>
    </source>
</reference>
<dbReference type="Pfam" id="PF02786">
    <property type="entry name" value="CPSase_L_D2"/>
    <property type="match status" value="1"/>
</dbReference>
<keyword evidence="12" id="KW-0443">Lipid metabolism</keyword>
<dbReference type="PANTHER" id="PTHR18866:SF33">
    <property type="entry name" value="METHYLCROTONOYL-COA CARBOXYLASE SUBUNIT ALPHA, MITOCHONDRIAL-RELATED"/>
    <property type="match status" value="1"/>
</dbReference>
<evidence type="ECO:0000256" key="3">
    <source>
        <dbReference type="ARBA" id="ARBA00005194"/>
    </source>
</evidence>
<keyword evidence="5" id="KW-0444">Lipid biosynthesis</keyword>
<dbReference type="SUPFAM" id="SSF51246">
    <property type="entry name" value="Rudiment single hybrid motif"/>
    <property type="match status" value="1"/>
</dbReference>
<dbReference type="PANTHER" id="PTHR18866">
    <property type="entry name" value="CARBOXYLASE:PYRUVATE/ACETYL-COA/PROPIONYL-COA CARBOXYLASE"/>
    <property type="match status" value="1"/>
</dbReference>
<dbReference type="Pfam" id="PF02785">
    <property type="entry name" value="Biotin_carb_C"/>
    <property type="match status" value="1"/>
</dbReference>
<evidence type="ECO:0000256" key="16">
    <source>
        <dbReference type="ARBA" id="ARBA00048501"/>
    </source>
</evidence>
<evidence type="ECO:0000256" key="4">
    <source>
        <dbReference type="ARBA" id="ARBA00013263"/>
    </source>
</evidence>
<sequence length="586" mass="62235">MAVETKKISKVLVANRGEIAVRVIRAARDAGISSVAVYAEPDAQAPFVTLADEAFSLGGSTSADSYLVFDKILDAAAKSGADAIHPGYGFLSENADFAQVVIDAGLTWIGPPPQSIRALGDKVTARHIAERADAPMAPGTKDPVANADEVKAFADKHGLPVAIKAAFGGGGRGMKVAHTAEEIPELFESATREATSAFGRGECFVERYLDKARHVEAQVLADKHGNVVVVGTRDCSLQRRFQKLVEEAPAPFLSDEQRASIHESAKRICREADYCGAGTVEYLVGADGLISFLEVNTRLQVEHPVSEETTGLDLVREQFRIAQGEKLSLSEDPAPRGHAFEFRINGEDAAAGFMPAPGTIVKYSEPAGPGVRVDSGVVEGSVIGGQFDSMLAKLIVWGPDRETALRRSARALAEYQVEGLPTVLPFDRAIVADPAFTAENGSFDVYTKWIEEAWDNQLTPHDDSTDAEAGAPEASQVHTVEIDGRRIEVALPATFGITGARKRKKRKGAGAKAAVSGDAVTAPMQGTVIKVNVEEGQEVEEGDIVMVLEAMKMENPVKAHKSGTVTGLAVEAGASTTKGAQLLEIK</sequence>
<keyword evidence="7" id="KW-0479">Metal-binding</keyword>
<dbReference type="EMBL" id="JASNVU010000011">
    <property type="protein sequence ID" value="MDK4335553.1"/>
    <property type="molecule type" value="Genomic_DNA"/>
</dbReference>
<gene>
    <name evidence="22" type="ORF">QPX58_09040</name>
</gene>
<evidence type="ECO:0000313" key="22">
    <source>
        <dbReference type="EMBL" id="MDK4335553.1"/>
    </source>
</evidence>
<dbReference type="CDD" id="cd06850">
    <property type="entry name" value="biotinyl_domain"/>
    <property type="match status" value="1"/>
</dbReference>
<dbReference type="SUPFAM" id="SSF52440">
    <property type="entry name" value="PreATP-grasp domain"/>
    <property type="match status" value="1"/>
</dbReference>
<evidence type="ECO:0000259" key="21">
    <source>
        <dbReference type="PROSITE" id="PS50979"/>
    </source>
</evidence>
<dbReference type="PROSITE" id="PS50968">
    <property type="entry name" value="BIOTINYL_LIPOYL"/>
    <property type="match status" value="1"/>
</dbReference>
<evidence type="ECO:0000256" key="9">
    <source>
        <dbReference type="ARBA" id="ARBA00022832"/>
    </source>
</evidence>
<dbReference type="GO" id="GO:0046872">
    <property type="term" value="F:metal ion binding"/>
    <property type="evidence" value="ECO:0007669"/>
    <property type="project" value="UniProtKB-KW"/>
</dbReference>
<evidence type="ECO:0000256" key="13">
    <source>
        <dbReference type="ARBA" id="ARBA00023160"/>
    </source>
</evidence>
<dbReference type="EC" id="6.3.4.14" evidence="4"/>
<keyword evidence="10 18" id="KW-0067">ATP-binding</keyword>
<dbReference type="AlphaFoldDB" id="A0AAP4F8X5"/>
<evidence type="ECO:0000256" key="1">
    <source>
        <dbReference type="ARBA" id="ARBA00001953"/>
    </source>
</evidence>
<keyword evidence="9" id="KW-0276">Fatty acid metabolism</keyword>
<evidence type="ECO:0000256" key="8">
    <source>
        <dbReference type="ARBA" id="ARBA00022741"/>
    </source>
</evidence>
<dbReference type="InterPro" id="IPR013815">
    <property type="entry name" value="ATP_grasp_subdomain_1"/>
</dbReference>
<accession>A0AAP4F8X5</accession>
<evidence type="ECO:0000256" key="11">
    <source>
        <dbReference type="ARBA" id="ARBA00022842"/>
    </source>
</evidence>
<dbReference type="GO" id="GO:0006633">
    <property type="term" value="P:fatty acid biosynthetic process"/>
    <property type="evidence" value="ECO:0007669"/>
    <property type="project" value="UniProtKB-KW"/>
</dbReference>
<evidence type="ECO:0000256" key="18">
    <source>
        <dbReference type="PROSITE-ProRule" id="PRU00409"/>
    </source>
</evidence>
<dbReference type="InterPro" id="IPR016185">
    <property type="entry name" value="PreATP-grasp_dom_sf"/>
</dbReference>
<evidence type="ECO:0000256" key="10">
    <source>
        <dbReference type="ARBA" id="ARBA00022840"/>
    </source>
</evidence>
<comment type="pathway">
    <text evidence="3">Lipid metabolism; fatty acid biosynthesis.</text>
</comment>
<evidence type="ECO:0000256" key="12">
    <source>
        <dbReference type="ARBA" id="ARBA00023098"/>
    </source>
</evidence>
<evidence type="ECO:0000256" key="2">
    <source>
        <dbReference type="ARBA" id="ARBA00004796"/>
    </source>
</evidence>
<evidence type="ECO:0000256" key="6">
    <source>
        <dbReference type="ARBA" id="ARBA00022598"/>
    </source>
</evidence>
<dbReference type="InterPro" id="IPR011761">
    <property type="entry name" value="ATP-grasp"/>
</dbReference>
<evidence type="ECO:0000256" key="17">
    <source>
        <dbReference type="ARBA" id="ARBA00069499"/>
    </source>
</evidence>
<dbReference type="SUPFAM" id="SSF51230">
    <property type="entry name" value="Single hybrid motif"/>
    <property type="match status" value="1"/>
</dbReference>
<dbReference type="InterPro" id="IPR005479">
    <property type="entry name" value="CPAse_ATP-bd"/>
</dbReference>
<comment type="caution">
    <text evidence="22">The sequence shown here is derived from an EMBL/GenBank/DDBJ whole genome shotgun (WGS) entry which is preliminary data.</text>
</comment>
<dbReference type="FunFam" id="2.40.50.100:FF:000003">
    <property type="entry name" value="Acetyl-CoA carboxylase biotin carboxyl carrier protein"/>
    <property type="match status" value="1"/>
</dbReference>
<dbReference type="GO" id="GO:0005524">
    <property type="term" value="F:ATP binding"/>
    <property type="evidence" value="ECO:0007669"/>
    <property type="project" value="UniProtKB-UniRule"/>
</dbReference>
<organism evidence="22 23">
    <name type="scientific">Corynebacterium accolens</name>
    <dbReference type="NCBI Taxonomy" id="38284"/>
    <lineage>
        <taxon>Bacteria</taxon>
        <taxon>Bacillati</taxon>
        <taxon>Actinomycetota</taxon>
        <taxon>Actinomycetes</taxon>
        <taxon>Mycobacteriales</taxon>
        <taxon>Corynebacteriaceae</taxon>
        <taxon>Corynebacterium</taxon>
    </lineage>
</organism>
<keyword evidence="14" id="KW-0464">Manganese</keyword>
<feature type="domain" description="Biotin carboxylation" evidence="21">
    <location>
        <begin position="7"/>
        <end position="451"/>
    </location>
</feature>
<dbReference type="Pfam" id="PF00289">
    <property type="entry name" value="Biotin_carb_N"/>
    <property type="match status" value="1"/>
</dbReference>
<evidence type="ECO:0000256" key="14">
    <source>
        <dbReference type="ARBA" id="ARBA00023211"/>
    </source>
</evidence>
<dbReference type="Gene3D" id="3.30.470.20">
    <property type="entry name" value="ATP-grasp fold, B domain"/>
    <property type="match status" value="1"/>
</dbReference>
<dbReference type="Proteomes" id="UP001230317">
    <property type="component" value="Unassembled WGS sequence"/>
</dbReference>
<dbReference type="InterPro" id="IPR011053">
    <property type="entry name" value="Single_hybrid_motif"/>
</dbReference>
<evidence type="ECO:0000313" key="23">
    <source>
        <dbReference type="Proteomes" id="UP001230317"/>
    </source>
</evidence>
<dbReference type="Gene3D" id="3.30.1490.20">
    <property type="entry name" value="ATP-grasp fold, A domain"/>
    <property type="match status" value="1"/>
</dbReference>
<keyword evidence="6" id="KW-0436">Ligase</keyword>
<dbReference type="InterPro" id="IPR000089">
    <property type="entry name" value="Biotin_lipoyl"/>
</dbReference>
<comment type="pathway">
    <text evidence="2">Lipid metabolism; mycolic acid biosynthesis.</text>
</comment>
<dbReference type="Gene3D" id="2.40.50.100">
    <property type="match status" value="1"/>
</dbReference>
<dbReference type="SMART" id="SM00878">
    <property type="entry name" value="Biotin_carb_C"/>
    <property type="match status" value="1"/>
</dbReference>
<feature type="domain" description="Lipoyl-binding" evidence="19">
    <location>
        <begin position="510"/>
        <end position="586"/>
    </location>
</feature>
<comment type="cofactor">
    <cofactor evidence="1">
        <name>biotin</name>
        <dbReference type="ChEBI" id="CHEBI:57586"/>
    </cofactor>
</comment>
<comment type="catalytic activity">
    <reaction evidence="16">
        <text>N(6)-biotinyl-L-lysyl-[protein] + hydrogencarbonate + ATP = N(6)-carboxybiotinyl-L-lysyl-[protein] + ADP + phosphate + H(+)</text>
        <dbReference type="Rhea" id="RHEA:13501"/>
        <dbReference type="Rhea" id="RHEA-COMP:10505"/>
        <dbReference type="Rhea" id="RHEA-COMP:10506"/>
        <dbReference type="ChEBI" id="CHEBI:15378"/>
        <dbReference type="ChEBI" id="CHEBI:17544"/>
        <dbReference type="ChEBI" id="CHEBI:30616"/>
        <dbReference type="ChEBI" id="CHEBI:43474"/>
        <dbReference type="ChEBI" id="CHEBI:83144"/>
        <dbReference type="ChEBI" id="CHEBI:83145"/>
        <dbReference type="ChEBI" id="CHEBI:456216"/>
        <dbReference type="EC" id="6.3.4.14"/>
    </reaction>
    <physiologicalReaction direction="left-to-right" evidence="16">
        <dbReference type="Rhea" id="RHEA:13502"/>
    </physiologicalReaction>
</comment>
<dbReference type="GO" id="GO:0004075">
    <property type="term" value="F:biotin carboxylase activity"/>
    <property type="evidence" value="ECO:0007669"/>
    <property type="project" value="UniProtKB-EC"/>
</dbReference>
<dbReference type="Gene3D" id="3.40.50.20">
    <property type="match status" value="1"/>
</dbReference>
<dbReference type="FunFam" id="3.40.50.20:FF:000010">
    <property type="entry name" value="Propionyl-CoA carboxylase subunit alpha"/>
    <property type="match status" value="1"/>
</dbReference>
<evidence type="ECO:0000256" key="7">
    <source>
        <dbReference type="ARBA" id="ARBA00022723"/>
    </source>
</evidence>
<name>A0AAP4F8X5_9CORY</name>
<evidence type="ECO:0000259" key="19">
    <source>
        <dbReference type="PROSITE" id="PS50968"/>
    </source>
</evidence>
<keyword evidence="15" id="KW-0092">Biotin</keyword>